<evidence type="ECO:0000313" key="4">
    <source>
        <dbReference type="EMBL" id="MCE5974147.1"/>
    </source>
</evidence>
<keyword evidence="5" id="KW-1185">Reference proteome</keyword>
<evidence type="ECO:0000256" key="3">
    <source>
        <dbReference type="SAM" id="MobiDB-lite"/>
    </source>
</evidence>
<dbReference type="PRINTS" id="PR00313">
    <property type="entry name" value="CABNDNGRPT"/>
</dbReference>
<protein>
    <recommendedName>
        <fullName evidence="6">Calcium-binding protein</fullName>
    </recommendedName>
</protein>
<dbReference type="PANTHER" id="PTHR38340:SF1">
    <property type="entry name" value="S-LAYER PROTEIN"/>
    <property type="match status" value="1"/>
</dbReference>
<keyword evidence="2" id="KW-0964">Secreted</keyword>
<evidence type="ECO:0008006" key="6">
    <source>
        <dbReference type="Google" id="ProtNLM"/>
    </source>
</evidence>
<dbReference type="EMBL" id="JAJUOS010000008">
    <property type="protein sequence ID" value="MCE5974147.1"/>
    <property type="molecule type" value="Genomic_DNA"/>
</dbReference>
<dbReference type="PANTHER" id="PTHR38340">
    <property type="entry name" value="S-LAYER PROTEIN"/>
    <property type="match status" value="1"/>
</dbReference>
<sequence length="791" mass="78792">MASDLVFTGTIYGGGLSLPSPTASILLSADGQITVADYGFGASYIFGIGATGSPSLLLERYHLTETRLAATVAGRAGSLSVAEIEAAFASTLIGNQSAQAGYLSLAPSQITAVSLLGVNSGGQNYLVAAPASGAGLTVFTWANGVLTPVQTIADTPETHAGAIADMAWLSVGGQSYVFVGSATEDGVTGYALGAGGTLNAVSSLGKLDSVPLDTVTALGGAQLTQGAYLVVGAAGSSSLTVMAVGEGGALSVTDHVIDDLGTRFAGLTQMAVVSDGNHAFVVVAGSDDGLSLFALTGWGRLVHLGTLADTGAAVLDNVSALAALIEGDTLRIFTTASAEAGLGSYSVDLSGFGIVAQAMGTSLAGTAGDDILSDGAGSEVLSGGAGRDIFVLRADGKSDTITDIAPGLDRIDLSGWSGFYSASQAQFVPTSDGGILTFGAETLILRSASGQPLTQSDIAQLIVTGGTHVTVTVGPLQSGTLPPAEPDPPPPVNGSAPLIIVGDDLADLISGSSSNDFLDGDGGNDTIYGHAGDDSLLGRDGDDWLYGGDGDDTIAAAEGNDVLYGELGNDDLGGGDGDDVLYGGEGNDTLGGGPHNDLLYGEGGHDNMSGGPGDDECYGGEGNDVIAGSYGADRVDGGPGNDNLGGGPGRDILIGGDGDDSLGGGEADDTLLGGAGKDFIAGGYGNDLIDGGTGSDTINSGKGNDRITGGPGLDTFVFNEYFAGETDVITDFADGYDKIRLMGVTPVGGSRFDALDIAAHDGGVEISYAGQSIFLEHFWIEDLDASDFIFI</sequence>
<feature type="compositionally biased region" description="Gly residues" evidence="3">
    <location>
        <begin position="583"/>
        <end position="594"/>
    </location>
</feature>
<name>A0ABS8YZS9_9RHOB</name>
<dbReference type="InterPro" id="IPR050557">
    <property type="entry name" value="RTX_toxin/Mannuronan_C5-epim"/>
</dbReference>
<dbReference type="Proteomes" id="UP001521181">
    <property type="component" value="Unassembled WGS sequence"/>
</dbReference>
<proteinExistence type="predicted"/>
<evidence type="ECO:0000313" key="5">
    <source>
        <dbReference type="Proteomes" id="UP001521181"/>
    </source>
</evidence>
<reference evidence="4 5" key="1">
    <citation type="submission" date="2021-12" db="EMBL/GenBank/DDBJ databases">
        <title>Sinirhodobacter sp. WL0062 is a bacterium isolated from seawater.</title>
        <authorList>
            <person name="Wang L."/>
            <person name="He W."/>
            <person name="Zhang D.-F."/>
        </authorList>
    </citation>
    <scope>NUCLEOTIDE SEQUENCE [LARGE SCALE GENOMIC DNA]</scope>
    <source>
        <strain evidence="4 5">WL0062</strain>
    </source>
</reference>
<comment type="caution">
    <text evidence="4">The sequence shown here is derived from an EMBL/GenBank/DDBJ whole genome shotgun (WGS) entry which is preliminary data.</text>
</comment>
<dbReference type="PROSITE" id="PS00330">
    <property type="entry name" value="HEMOLYSIN_CALCIUM"/>
    <property type="match status" value="5"/>
</dbReference>
<dbReference type="InterPro" id="IPR018511">
    <property type="entry name" value="Hemolysin-typ_Ca-bd_CS"/>
</dbReference>
<dbReference type="Pfam" id="PF00353">
    <property type="entry name" value="HemolysinCabind"/>
    <property type="match status" value="7"/>
</dbReference>
<evidence type="ECO:0000256" key="1">
    <source>
        <dbReference type="ARBA" id="ARBA00004613"/>
    </source>
</evidence>
<dbReference type="SUPFAM" id="SSF51120">
    <property type="entry name" value="beta-Roll"/>
    <property type="match status" value="3"/>
</dbReference>
<dbReference type="Gene3D" id="2.150.10.10">
    <property type="entry name" value="Serralysin-like metalloprotease, C-terminal"/>
    <property type="match status" value="5"/>
</dbReference>
<accession>A0ABS8YZS9</accession>
<organism evidence="4 5">
    <name type="scientific">Rhodobacter flavimaris</name>
    <dbReference type="NCBI Taxonomy" id="2907145"/>
    <lineage>
        <taxon>Bacteria</taxon>
        <taxon>Pseudomonadati</taxon>
        <taxon>Pseudomonadota</taxon>
        <taxon>Alphaproteobacteria</taxon>
        <taxon>Rhodobacterales</taxon>
        <taxon>Rhodobacter group</taxon>
        <taxon>Rhodobacter</taxon>
    </lineage>
</organism>
<gene>
    <name evidence="4" type="ORF">LZA78_11690</name>
</gene>
<dbReference type="InterPro" id="IPR001343">
    <property type="entry name" value="Hemolysn_Ca-bd"/>
</dbReference>
<evidence type="ECO:0000256" key="2">
    <source>
        <dbReference type="ARBA" id="ARBA00022525"/>
    </source>
</evidence>
<dbReference type="InterPro" id="IPR011049">
    <property type="entry name" value="Serralysin-like_metalloprot_C"/>
</dbReference>
<comment type="subcellular location">
    <subcellularLocation>
        <location evidence="1">Secreted</location>
    </subcellularLocation>
</comment>
<feature type="region of interest" description="Disordered" evidence="3">
    <location>
        <begin position="575"/>
        <end position="620"/>
    </location>
</feature>
<dbReference type="RefSeq" id="WP_233677116.1">
    <property type="nucleotide sequence ID" value="NZ_JAJUOS010000008.1"/>
</dbReference>